<evidence type="ECO:0000259" key="5">
    <source>
        <dbReference type="Pfam" id="PF01170"/>
    </source>
</evidence>
<dbReference type="Proteomes" id="UP001165584">
    <property type="component" value="Unassembled WGS sequence"/>
</dbReference>
<reference evidence="6" key="1">
    <citation type="submission" date="2022-08" db="EMBL/GenBank/DDBJ databases">
        <authorList>
            <person name="Deng Y."/>
            <person name="Han X.-F."/>
            <person name="Zhang Y.-Q."/>
        </authorList>
    </citation>
    <scope>NUCLEOTIDE SEQUENCE</scope>
    <source>
        <strain evidence="6">CPCC 205763</strain>
    </source>
</reference>
<accession>A0ABT2GPA0</accession>
<dbReference type="Gene3D" id="1.10.8.10">
    <property type="entry name" value="DNA helicase RuvA subunit, C-terminal domain"/>
    <property type="match status" value="1"/>
</dbReference>
<evidence type="ECO:0000313" key="7">
    <source>
        <dbReference type="Proteomes" id="UP001165584"/>
    </source>
</evidence>
<evidence type="ECO:0000256" key="4">
    <source>
        <dbReference type="SAM" id="MobiDB-lite"/>
    </source>
</evidence>
<keyword evidence="7" id="KW-1185">Reference proteome</keyword>
<dbReference type="PANTHER" id="PTHR18895">
    <property type="entry name" value="HEMK METHYLTRANSFERASE"/>
    <property type="match status" value="1"/>
</dbReference>
<dbReference type="InterPro" id="IPR000241">
    <property type="entry name" value="RlmKL-like_Mtase"/>
</dbReference>
<dbReference type="SUPFAM" id="SSF53335">
    <property type="entry name" value="S-adenosyl-L-methionine-dependent methyltransferases"/>
    <property type="match status" value="1"/>
</dbReference>
<name>A0ABT2GPA0_9MICO</name>
<keyword evidence="2" id="KW-0808">Transferase</keyword>
<evidence type="ECO:0000256" key="1">
    <source>
        <dbReference type="ARBA" id="ARBA00022603"/>
    </source>
</evidence>
<dbReference type="Gene3D" id="3.40.50.150">
    <property type="entry name" value="Vaccinia Virus protein VP39"/>
    <property type="match status" value="1"/>
</dbReference>
<proteinExistence type="predicted"/>
<feature type="region of interest" description="Disordered" evidence="4">
    <location>
        <begin position="131"/>
        <end position="157"/>
    </location>
</feature>
<gene>
    <name evidence="6" type="ORF">N1027_03115</name>
</gene>
<evidence type="ECO:0000256" key="3">
    <source>
        <dbReference type="ARBA" id="ARBA00022691"/>
    </source>
</evidence>
<evidence type="ECO:0000256" key="2">
    <source>
        <dbReference type="ARBA" id="ARBA00022679"/>
    </source>
</evidence>
<sequence length="308" mass="31661">MNASAPPAGSGQADVAAIVMRLRAAGCVFAEDETALLLDAADSADALERMVAQRVEGLPLEHILGWAEFAGLRIAVDPGVFVPRRRTELLVAEALTLLRPGAVVLDLCCGSGAVGAAIAAAAAAAETGAATTAPHPTADDAGASSTADARADQRAADPRVTVYAADIDPAAVRSARRNLPGPGRVFEGDLYDALPGELRGSIDLLVVNAPYVPSDAIATMPPEARLHEARIALDGGDDGLDVQRRVATDAPSWLSPTGHLLIETSERQAPTTAAIFAAAGLHPRIVHDDEFDATVVIGSRESSAAPPR</sequence>
<dbReference type="InterPro" id="IPR029063">
    <property type="entry name" value="SAM-dependent_MTases_sf"/>
</dbReference>
<dbReference type="EMBL" id="JANLCM010000001">
    <property type="protein sequence ID" value="MCS5717120.1"/>
    <property type="molecule type" value="Genomic_DNA"/>
</dbReference>
<feature type="domain" description="Ribosomal RNA large subunit methyltransferase K/L-like methyltransferase" evidence="5">
    <location>
        <begin position="96"/>
        <end position="211"/>
    </location>
</feature>
<dbReference type="Pfam" id="PF01170">
    <property type="entry name" value="UPF0020"/>
    <property type="match status" value="1"/>
</dbReference>
<dbReference type="GO" id="GO:0032259">
    <property type="term" value="P:methylation"/>
    <property type="evidence" value="ECO:0007669"/>
    <property type="project" value="UniProtKB-KW"/>
</dbReference>
<organism evidence="6 7">
    <name type="scientific">Herbiconiux aconitum</name>
    <dbReference type="NCBI Taxonomy" id="2970913"/>
    <lineage>
        <taxon>Bacteria</taxon>
        <taxon>Bacillati</taxon>
        <taxon>Actinomycetota</taxon>
        <taxon>Actinomycetes</taxon>
        <taxon>Micrococcales</taxon>
        <taxon>Microbacteriaceae</taxon>
        <taxon>Herbiconiux</taxon>
    </lineage>
</organism>
<evidence type="ECO:0000313" key="6">
    <source>
        <dbReference type="EMBL" id="MCS5717120.1"/>
    </source>
</evidence>
<comment type="caution">
    <text evidence="6">The sequence shown here is derived from an EMBL/GenBank/DDBJ whole genome shotgun (WGS) entry which is preliminary data.</text>
</comment>
<keyword evidence="3" id="KW-0949">S-adenosyl-L-methionine</keyword>
<dbReference type="NCBIfam" id="TIGR00536">
    <property type="entry name" value="hemK_fam"/>
    <property type="match status" value="1"/>
</dbReference>
<dbReference type="GO" id="GO:0008168">
    <property type="term" value="F:methyltransferase activity"/>
    <property type="evidence" value="ECO:0007669"/>
    <property type="project" value="UniProtKB-KW"/>
</dbReference>
<protein>
    <submittedName>
        <fullName evidence="6">HemK family protein methyltransferase</fullName>
    </submittedName>
</protein>
<dbReference type="InterPro" id="IPR050320">
    <property type="entry name" value="N5-glutamine_MTase"/>
</dbReference>
<keyword evidence="1 6" id="KW-0489">Methyltransferase</keyword>
<feature type="compositionally biased region" description="Low complexity" evidence="4">
    <location>
        <begin position="131"/>
        <end position="148"/>
    </location>
</feature>
<dbReference type="InterPro" id="IPR004556">
    <property type="entry name" value="HemK-like"/>
</dbReference>
<dbReference type="PANTHER" id="PTHR18895:SF74">
    <property type="entry name" value="MTRF1L RELEASE FACTOR GLUTAMINE METHYLTRANSFERASE"/>
    <property type="match status" value="1"/>
</dbReference>